<feature type="compositionally biased region" description="Polar residues" evidence="6">
    <location>
        <begin position="217"/>
        <end position="227"/>
    </location>
</feature>
<keyword evidence="9" id="KW-1185">Reference proteome</keyword>
<dbReference type="Proteomes" id="UP001491310">
    <property type="component" value="Unassembled WGS sequence"/>
</dbReference>
<keyword evidence="4" id="KW-0238">DNA-binding</keyword>
<keyword evidence="3 5" id="KW-0862">Zinc</keyword>
<feature type="compositionally biased region" description="Low complexity" evidence="6">
    <location>
        <begin position="482"/>
        <end position="499"/>
    </location>
</feature>
<dbReference type="SMART" id="SM00356">
    <property type="entry name" value="ZnF_C3H1"/>
    <property type="match status" value="2"/>
</dbReference>
<evidence type="ECO:0000256" key="5">
    <source>
        <dbReference type="PROSITE-ProRule" id="PRU00723"/>
    </source>
</evidence>
<name>A0ABR2YEH4_9CHLO</name>
<evidence type="ECO:0000256" key="6">
    <source>
        <dbReference type="SAM" id="MobiDB-lite"/>
    </source>
</evidence>
<protein>
    <recommendedName>
        <fullName evidence="7">C3H1-type domain-containing protein</fullName>
    </recommendedName>
</protein>
<dbReference type="EMBL" id="JALJOT010000014">
    <property type="protein sequence ID" value="KAK9903514.1"/>
    <property type="molecule type" value="Genomic_DNA"/>
</dbReference>
<dbReference type="Pfam" id="PF25512">
    <property type="entry name" value="zf-CCCH_AtC3H23"/>
    <property type="match status" value="1"/>
</dbReference>
<evidence type="ECO:0000256" key="3">
    <source>
        <dbReference type="ARBA" id="ARBA00022833"/>
    </source>
</evidence>
<accession>A0ABR2YEH4</accession>
<comment type="caution">
    <text evidence="8">The sequence shown here is derived from an EMBL/GenBank/DDBJ whole genome shotgun (WGS) entry which is preliminary data.</text>
</comment>
<feature type="region of interest" description="Disordered" evidence="6">
    <location>
        <begin position="142"/>
        <end position="227"/>
    </location>
</feature>
<dbReference type="InterPro" id="IPR036855">
    <property type="entry name" value="Znf_CCCH_sf"/>
</dbReference>
<dbReference type="InterPro" id="IPR057444">
    <property type="entry name" value="Znf-CCCH_AtC3H23-like"/>
</dbReference>
<keyword evidence="1 5" id="KW-0479">Metal-binding</keyword>
<dbReference type="PANTHER" id="PTHR14493:SF50">
    <property type="entry name" value="RING FINGER PROTEIN UNKEMPT"/>
    <property type="match status" value="1"/>
</dbReference>
<evidence type="ECO:0000256" key="1">
    <source>
        <dbReference type="ARBA" id="ARBA00022723"/>
    </source>
</evidence>
<dbReference type="InterPro" id="IPR000571">
    <property type="entry name" value="Znf_CCCH"/>
</dbReference>
<feature type="region of interest" description="Disordered" evidence="6">
    <location>
        <begin position="427"/>
        <end position="499"/>
    </location>
</feature>
<gene>
    <name evidence="8" type="ORF">WJX75_007803</name>
</gene>
<feature type="domain" description="C3H1-type" evidence="7">
    <location>
        <begin position="77"/>
        <end position="104"/>
    </location>
</feature>
<feature type="compositionally biased region" description="Polar residues" evidence="6">
    <location>
        <begin position="198"/>
        <end position="209"/>
    </location>
</feature>
<organism evidence="8 9">
    <name type="scientific">Coccomyxa subellipsoidea</name>
    <dbReference type="NCBI Taxonomy" id="248742"/>
    <lineage>
        <taxon>Eukaryota</taxon>
        <taxon>Viridiplantae</taxon>
        <taxon>Chlorophyta</taxon>
        <taxon>core chlorophytes</taxon>
        <taxon>Trebouxiophyceae</taxon>
        <taxon>Trebouxiophyceae incertae sedis</taxon>
        <taxon>Coccomyxaceae</taxon>
        <taxon>Coccomyxa</taxon>
    </lineage>
</organism>
<dbReference type="PANTHER" id="PTHR14493">
    <property type="entry name" value="UNKEMPT FAMILY MEMBER"/>
    <property type="match status" value="1"/>
</dbReference>
<evidence type="ECO:0000313" key="9">
    <source>
        <dbReference type="Proteomes" id="UP001491310"/>
    </source>
</evidence>
<evidence type="ECO:0000313" key="8">
    <source>
        <dbReference type="EMBL" id="KAK9903514.1"/>
    </source>
</evidence>
<dbReference type="Pfam" id="PF00642">
    <property type="entry name" value="zf-CCCH"/>
    <property type="match status" value="1"/>
</dbReference>
<evidence type="ECO:0000256" key="2">
    <source>
        <dbReference type="ARBA" id="ARBA00022771"/>
    </source>
</evidence>
<evidence type="ECO:0000256" key="4">
    <source>
        <dbReference type="ARBA" id="ARBA00023125"/>
    </source>
</evidence>
<dbReference type="Gene3D" id="3.30.1370.210">
    <property type="match status" value="1"/>
</dbReference>
<sequence>MQGTKTDAGVLFEVEGEEPINASLDDNDNPRYQSDSFRMLFMKVLPCCKRFVHDWSDCPFSHPGEKARRRDPNVHHYTGIACPDMKKTGSCPRGDRCPYAHNVFEYWLHPTRYRSQLCNDGPKCRRRVCFFAHTIDQLRVPSSKRISSGDAPSADLRPGQMEVGKFPGPSEPIAAAPGPADSPYIHSPSAAQEPPVRNMSTSTASTSGSLELPPRPSTESEAAGSSTFVGAQQTISFAPPEGFMDVDRSDKSSAVAAQPSEGVPSSADANSGAALQDVAASLANVKNVIRSGAADRYQVIDMLTNLLRETLQDTPGASALDALRLASGARGDASAAPPADPFTAAAKSSFDAPWPAEDAAAVEVAGQAPTAAAISAALSAAFSAQLQASATEAADAGAASTAAAAQLPGRSVPLLLRGGLPAGQLPMGAGMLGQAPGAPRQSSAPDALLSARSGHAPMRPTTTDGTCAQLPQPPRTMDVSSRRAAAATSTQMQAHQQKQAAVQQQQRQLIQQLQQRRAALLTQGLYKRGGGGSSLQSQVSMGRSPSVSTASALEEYSRTGDVRLLQHTSALMDSPDAGQARSLSADYGMPGMYGYDAQLEMGGLARGSFEGLNPRNLLYPEAFAHTNFQDMSGAAFLGEMDFGAPRAGSAPAYLDSSSEVATSADPYGYGSYGVRNPQMFGSAYSGIFPAGGAGEAGAVNAFDAGYLAAAGALERTPSTSQPTTDWT</sequence>
<keyword evidence="2 5" id="KW-0863">Zinc-finger</keyword>
<feature type="zinc finger region" description="C3H1-type" evidence="5">
    <location>
        <begin position="77"/>
        <end position="104"/>
    </location>
</feature>
<evidence type="ECO:0000259" key="7">
    <source>
        <dbReference type="PROSITE" id="PS50103"/>
    </source>
</evidence>
<feature type="region of interest" description="Disordered" evidence="6">
    <location>
        <begin position="239"/>
        <end position="269"/>
    </location>
</feature>
<dbReference type="InterPro" id="IPR045234">
    <property type="entry name" value="Unkempt-like"/>
</dbReference>
<reference evidence="8 9" key="1">
    <citation type="journal article" date="2024" name="Nat. Commun.">
        <title>Phylogenomics reveals the evolutionary origins of lichenization in chlorophyte algae.</title>
        <authorList>
            <person name="Puginier C."/>
            <person name="Libourel C."/>
            <person name="Otte J."/>
            <person name="Skaloud P."/>
            <person name="Haon M."/>
            <person name="Grisel S."/>
            <person name="Petersen M."/>
            <person name="Berrin J.G."/>
            <person name="Delaux P.M."/>
            <person name="Dal Grande F."/>
            <person name="Keller J."/>
        </authorList>
    </citation>
    <scope>NUCLEOTIDE SEQUENCE [LARGE SCALE GENOMIC DNA]</scope>
    <source>
        <strain evidence="8 9">SAG 216-7</strain>
    </source>
</reference>
<dbReference type="PROSITE" id="PS50103">
    <property type="entry name" value="ZF_C3H1"/>
    <property type="match status" value="1"/>
</dbReference>
<dbReference type="SUPFAM" id="SSF90229">
    <property type="entry name" value="CCCH zinc finger"/>
    <property type="match status" value="1"/>
</dbReference>
<proteinExistence type="predicted"/>